<gene>
    <name evidence="1" type="ORF">LPU83_pLPU83d_1277</name>
</gene>
<sequence>MSSHSIDSARLLGRIRTLGDIAREADGRLSRLAASNAEKLGRDQFVAWIADAGLEVAVDRIGNIFGIWRAAASPTQSR</sequence>
<reference evidence="1" key="1">
    <citation type="submission" date="2013-11" db="EMBL/GenBank/DDBJ databases">
        <title>Draft genome sequence of the broad-host-range Rhizobium sp. LPU83 strain, a member of the low-genetic diversity Oregon-like Rhizobium sp. group.</title>
        <authorList>
            <person name="Wibberg D."/>
            <person name="Puehler A."/>
            <person name="Schlueter A."/>
        </authorList>
    </citation>
    <scope>NUCLEOTIDE SEQUENCE [LARGE SCALE GENOMIC DNA]</scope>
    <source>
        <strain evidence="1">LPU83</strain>
        <plasmid evidence="1">pLPU83d</plasmid>
    </source>
</reference>
<dbReference type="Proteomes" id="UP000019443">
    <property type="component" value="Plasmid pLPU83d"/>
</dbReference>
<evidence type="ECO:0000313" key="2">
    <source>
        <dbReference type="Proteomes" id="UP000019443"/>
    </source>
</evidence>
<dbReference type="HOGENOM" id="CLU_2619640_0_0_5"/>
<proteinExistence type="predicted"/>
<organism evidence="1 2">
    <name type="scientific">Rhizobium favelukesii</name>
    <dbReference type="NCBI Taxonomy" id="348824"/>
    <lineage>
        <taxon>Bacteria</taxon>
        <taxon>Pseudomonadati</taxon>
        <taxon>Pseudomonadota</taxon>
        <taxon>Alphaproteobacteria</taxon>
        <taxon>Hyphomicrobiales</taxon>
        <taxon>Rhizobiaceae</taxon>
        <taxon>Rhizobium/Agrobacterium group</taxon>
        <taxon>Rhizobium</taxon>
    </lineage>
</organism>
<keyword evidence="1" id="KW-0614">Plasmid</keyword>
<dbReference type="KEGG" id="rhl:LPU83_pLPU83d_1277"/>
<dbReference type="PATRIC" id="fig|348824.6.peg.6995"/>
<accession>W6RNH7</accession>
<name>W6RNH7_9HYPH</name>
<dbReference type="AlphaFoldDB" id="W6RNH7"/>
<protein>
    <submittedName>
        <fullName evidence="1">Uncharacterized protein</fullName>
    </submittedName>
</protein>
<geneLocation type="plasmid" evidence="1 2">
    <name>pLPU83d</name>
</geneLocation>
<dbReference type="EMBL" id="HG916855">
    <property type="protein sequence ID" value="CDM62647.1"/>
    <property type="molecule type" value="Genomic_DNA"/>
</dbReference>
<evidence type="ECO:0000313" key="1">
    <source>
        <dbReference type="EMBL" id="CDM62647.1"/>
    </source>
</evidence>
<keyword evidence="2" id="KW-1185">Reference proteome</keyword>
<dbReference type="Gene3D" id="3.40.630.10">
    <property type="entry name" value="Zn peptidases"/>
    <property type="match status" value="1"/>
</dbReference>
<dbReference type="SUPFAM" id="SSF53187">
    <property type="entry name" value="Zn-dependent exopeptidases"/>
    <property type="match status" value="1"/>
</dbReference>